<evidence type="ECO:0000313" key="3">
    <source>
        <dbReference type="Proteomes" id="UP000660110"/>
    </source>
</evidence>
<sequence>MFRRFVILFLAVFIGAGVIDYVRFEEVNWVMNVIQAFFFALVYVLMLKLFGGSKRK</sequence>
<keyword evidence="1" id="KW-0812">Transmembrane</keyword>
<evidence type="ECO:0000256" key="1">
    <source>
        <dbReference type="SAM" id="Phobius"/>
    </source>
</evidence>
<name>A0A917B4Q0_HALAA</name>
<comment type="caution">
    <text evidence="2">The sequence shown here is derived from an EMBL/GenBank/DDBJ whole genome shotgun (WGS) entry which is preliminary data.</text>
</comment>
<accession>A0A917B4Q0</accession>
<evidence type="ECO:0000313" key="2">
    <source>
        <dbReference type="EMBL" id="GGF18557.1"/>
    </source>
</evidence>
<dbReference type="RefSeq" id="WP_188377039.1">
    <property type="nucleotide sequence ID" value="NZ_BMEL01000002.1"/>
</dbReference>
<dbReference type="Proteomes" id="UP000660110">
    <property type="component" value="Unassembled WGS sequence"/>
</dbReference>
<gene>
    <name evidence="2" type="ORF">GCM10010954_16660</name>
</gene>
<protein>
    <submittedName>
        <fullName evidence="2">Uncharacterized protein</fullName>
    </submittedName>
</protein>
<reference evidence="2" key="2">
    <citation type="submission" date="2020-09" db="EMBL/GenBank/DDBJ databases">
        <authorList>
            <person name="Sun Q."/>
            <person name="Zhou Y."/>
        </authorList>
    </citation>
    <scope>NUCLEOTIDE SEQUENCE</scope>
    <source>
        <strain evidence="2">CGMCC 1.12153</strain>
    </source>
</reference>
<keyword evidence="1" id="KW-1133">Transmembrane helix</keyword>
<dbReference type="EMBL" id="BMEL01000002">
    <property type="protein sequence ID" value="GGF18557.1"/>
    <property type="molecule type" value="Genomic_DNA"/>
</dbReference>
<keyword evidence="3" id="KW-1185">Reference proteome</keyword>
<proteinExistence type="predicted"/>
<feature type="transmembrane region" description="Helical" evidence="1">
    <location>
        <begin position="34"/>
        <end position="51"/>
    </location>
</feature>
<organism evidence="2 3">
    <name type="scientific">Halobacillus andaensis</name>
    <dbReference type="NCBI Taxonomy" id="1176239"/>
    <lineage>
        <taxon>Bacteria</taxon>
        <taxon>Bacillati</taxon>
        <taxon>Bacillota</taxon>
        <taxon>Bacilli</taxon>
        <taxon>Bacillales</taxon>
        <taxon>Bacillaceae</taxon>
        <taxon>Halobacillus</taxon>
    </lineage>
</organism>
<dbReference type="AlphaFoldDB" id="A0A917B4Q0"/>
<keyword evidence="1" id="KW-0472">Membrane</keyword>
<reference evidence="2" key="1">
    <citation type="journal article" date="2014" name="Int. J. Syst. Evol. Microbiol.">
        <title>Complete genome sequence of Corynebacterium casei LMG S-19264T (=DSM 44701T), isolated from a smear-ripened cheese.</title>
        <authorList>
            <consortium name="US DOE Joint Genome Institute (JGI-PGF)"/>
            <person name="Walter F."/>
            <person name="Albersmeier A."/>
            <person name="Kalinowski J."/>
            <person name="Ruckert C."/>
        </authorList>
    </citation>
    <scope>NUCLEOTIDE SEQUENCE</scope>
    <source>
        <strain evidence="2">CGMCC 1.12153</strain>
    </source>
</reference>